<feature type="transmembrane region" description="Helical" evidence="1">
    <location>
        <begin position="54"/>
        <end position="73"/>
    </location>
</feature>
<gene>
    <name evidence="2" type="ORF">ACD_3C00136G0004</name>
</gene>
<accession>K2FY19</accession>
<proteinExistence type="predicted"/>
<keyword evidence="1" id="KW-0472">Membrane</keyword>
<protein>
    <submittedName>
        <fullName evidence="2">Uncharacterized protein</fullName>
    </submittedName>
</protein>
<sequence length="74" mass="8985">MSILNIERPILIMNWKDDPATKKSSSKFKLRFFIVKELDSYESFCSDSSLDGKFFWRHIIYYDFCVCAWIIIFW</sequence>
<keyword evidence="1" id="KW-1133">Transmembrane helix</keyword>
<organism evidence="2">
    <name type="scientific">uncultured bacterium</name>
    <name type="common">gcode 4</name>
    <dbReference type="NCBI Taxonomy" id="1234023"/>
    <lineage>
        <taxon>Bacteria</taxon>
        <taxon>environmental samples</taxon>
    </lineage>
</organism>
<comment type="caution">
    <text evidence="2">The sequence shown here is derived from an EMBL/GenBank/DDBJ whole genome shotgun (WGS) entry which is preliminary data.</text>
</comment>
<reference evidence="2" key="1">
    <citation type="journal article" date="2012" name="Science">
        <title>Fermentation, hydrogen, and sulfur metabolism in multiple uncultivated bacterial phyla.</title>
        <authorList>
            <person name="Wrighton K.C."/>
            <person name="Thomas B.C."/>
            <person name="Sharon I."/>
            <person name="Miller C.S."/>
            <person name="Castelle C.J."/>
            <person name="VerBerkmoes N.C."/>
            <person name="Wilkins M.J."/>
            <person name="Hettich R.L."/>
            <person name="Lipton M.S."/>
            <person name="Williams K.H."/>
            <person name="Long P.E."/>
            <person name="Banfield J.F."/>
        </authorList>
    </citation>
    <scope>NUCLEOTIDE SEQUENCE [LARGE SCALE GENOMIC DNA]</scope>
</reference>
<evidence type="ECO:0000313" key="2">
    <source>
        <dbReference type="EMBL" id="EKE27888.1"/>
    </source>
</evidence>
<dbReference type="AlphaFoldDB" id="K2FY19"/>
<name>K2FY19_9BACT</name>
<dbReference type="EMBL" id="AMFJ01000410">
    <property type="protein sequence ID" value="EKE27888.1"/>
    <property type="molecule type" value="Genomic_DNA"/>
</dbReference>
<keyword evidence="1" id="KW-0812">Transmembrane</keyword>
<evidence type="ECO:0000256" key="1">
    <source>
        <dbReference type="SAM" id="Phobius"/>
    </source>
</evidence>